<accession>A0A193QJP4</accession>
<dbReference type="AlphaFoldDB" id="A0A193QJP4"/>
<name>A0A193QJP4_SODGM</name>
<organism evidence="1 2">
    <name type="scientific">Sodalis glossinidius (strain morsitans)</name>
    <dbReference type="NCBI Taxonomy" id="343509"/>
    <lineage>
        <taxon>Bacteria</taxon>
        <taxon>Pseudomonadati</taxon>
        <taxon>Pseudomonadota</taxon>
        <taxon>Gammaproteobacteria</taxon>
        <taxon>Enterobacterales</taxon>
        <taxon>Bruguierivoracaceae</taxon>
        <taxon>Sodalis</taxon>
    </lineage>
</organism>
<gene>
    <name evidence="1" type="ORF">SGGMMB4_03057</name>
</gene>
<dbReference type="EMBL" id="LN854557">
    <property type="protein sequence ID" value="CRL45386.1"/>
    <property type="molecule type" value="Genomic_DNA"/>
</dbReference>
<protein>
    <submittedName>
        <fullName evidence="1">Uncharacterized protein</fullName>
    </submittedName>
</protein>
<proteinExistence type="predicted"/>
<evidence type="ECO:0000313" key="1">
    <source>
        <dbReference type="EMBL" id="CRL45386.1"/>
    </source>
</evidence>
<evidence type="ECO:0000313" key="2">
    <source>
        <dbReference type="Proteomes" id="UP000245838"/>
    </source>
</evidence>
<sequence length="80" mass="9189">MRRGPPGWHFCKALRFLHFCVHTGEALNEARQAPEWPVTPQQSAGKGYGSIQKPVLYSPLQSVRTWNRKRYPAVNTAVRR</sequence>
<dbReference type="Proteomes" id="UP000245838">
    <property type="component" value="Chromosome sggmmb4_Chromosome"/>
</dbReference>
<reference evidence="1 2" key="1">
    <citation type="submission" date="2015-05" db="EMBL/GenBank/DDBJ databases">
        <authorList>
            <person name="Goodhead I."/>
        </authorList>
    </citation>
    <scope>NUCLEOTIDE SEQUENCE [LARGE SCALE GENOMIC DNA]</scope>
    <source>
        <strain evidence="2">morsitans</strain>
    </source>
</reference>